<gene>
    <name evidence="1" type="ORF">GGR22_001290</name>
</gene>
<dbReference type="InterPro" id="IPR022385">
    <property type="entry name" value="Rhs_assc_core"/>
</dbReference>
<evidence type="ECO:0000313" key="1">
    <source>
        <dbReference type="EMBL" id="MBA9073164.1"/>
    </source>
</evidence>
<dbReference type="RefSeq" id="WP_246336918.1">
    <property type="nucleotide sequence ID" value="NZ_JACJIS010000001.1"/>
</dbReference>
<organism evidence="1 2">
    <name type="scientific">Flavobacterium gossypii</name>
    <dbReference type="NCBI Taxonomy" id="1646119"/>
    <lineage>
        <taxon>Bacteria</taxon>
        <taxon>Pseudomonadati</taxon>
        <taxon>Bacteroidota</taxon>
        <taxon>Flavobacteriia</taxon>
        <taxon>Flavobacteriales</taxon>
        <taxon>Flavobacteriaceae</taxon>
        <taxon>Flavobacterium</taxon>
    </lineage>
</organism>
<dbReference type="PANTHER" id="PTHR32305">
    <property type="match status" value="1"/>
</dbReference>
<dbReference type="EMBL" id="JACJIS010000001">
    <property type="protein sequence ID" value="MBA9073164.1"/>
    <property type="molecule type" value="Genomic_DNA"/>
</dbReference>
<accession>A0ABR6DNA9</accession>
<dbReference type="PANTHER" id="PTHR32305:SF15">
    <property type="entry name" value="PROTEIN RHSA-RELATED"/>
    <property type="match status" value="1"/>
</dbReference>
<dbReference type="Proteomes" id="UP000555003">
    <property type="component" value="Unassembled WGS sequence"/>
</dbReference>
<dbReference type="Gene3D" id="2.180.10.10">
    <property type="entry name" value="RHS repeat-associated core"/>
    <property type="match status" value="1"/>
</dbReference>
<dbReference type="NCBIfam" id="TIGR03696">
    <property type="entry name" value="Rhs_assc_core"/>
    <property type="match status" value="1"/>
</dbReference>
<keyword evidence="2" id="KW-1185">Reference proteome</keyword>
<dbReference type="InterPro" id="IPR050708">
    <property type="entry name" value="T6SS_VgrG/RHS"/>
</dbReference>
<reference evidence="1 2" key="1">
    <citation type="submission" date="2020-08" db="EMBL/GenBank/DDBJ databases">
        <title>Genomic Encyclopedia of Type Strains, Phase IV (KMG-IV): sequencing the most valuable type-strain genomes for metagenomic binning, comparative biology and taxonomic classification.</title>
        <authorList>
            <person name="Goeker M."/>
        </authorList>
    </citation>
    <scope>NUCLEOTIDE SEQUENCE [LARGE SCALE GENOMIC DNA]</scope>
    <source>
        <strain evidence="1 2">DSM 100397</strain>
    </source>
</reference>
<proteinExistence type="predicted"/>
<sequence>MCIKTNNIKIEYLYTTDGRKVRNDAPYASGSVAGGVGIMSMDYLGGFHYQGTALKFFPTVEGYVQATALKVGFAYSYVYNYTDHLGNIRLSYAQDPENPNVLKILEESHYYPFGLKHTNYNSDQLAFKEKDPGPGLMLMAAAAAVDPVPQFVYNYKYNGKEFQDEMGMNWYDYGARNYDPAIGRWMNMDPLAEKYFNFNPYNYGINNPVLFIDPDGMEVKEYSWGVSYTEKEAEDIFNKLKNKTKSSSDNDITVDSKGKVTNVKINDKPHRVFDEKGNQLHVNDSNFDSDWLGAIQEDDQLYQLIDDEMILNFLMKAGVGMSPWLRFNGIGYLKTAMKSHGIADFGYSQMRDHFKLYNTEYDGYEAGDGSFFRVEGQKSIYNFADFGQFLWGAWMRSNTYTMIEAKGGAHVNNFISTILSTNRSGGFSDSPADQRAIQNGYNYMKNLLLKWKK</sequence>
<protein>
    <submittedName>
        <fullName evidence="1">RHS repeat-associated protein</fullName>
    </submittedName>
</protein>
<comment type="caution">
    <text evidence="1">The sequence shown here is derived from an EMBL/GenBank/DDBJ whole genome shotgun (WGS) entry which is preliminary data.</text>
</comment>
<evidence type="ECO:0000313" key="2">
    <source>
        <dbReference type="Proteomes" id="UP000555003"/>
    </source>
</evidence>
<name>A0ABR6DNA9_9FLAO</name>